<dbReference type="Proteomes" id="UP000039865">
    <property type="component" value="Unassembled WGS sequence"/>
</dbReference>
<evidence type="ECO:0000256" key="1">
    <source>
        <dbReference type="SAM" id="MobiDB-lite"/>
    </source>
</evidence>
<gene>
    <name evidence="2" type="primary">Contig9360.g10009</name>
    <name evidence="2" type="ORF">STYLEM_7871</name>
</gene>
<sequence length="157" mass="18254">MGACSTCMKNLTQPSKDTLEAPPLSKVQRAKYSQRNNQEQYPFSQFSINQDDSQSITEEINNQIPNKKKQCDQSIQQQYTKEFDLINDDTGKVEVNQKRIKESISGLNIEEQKVLLSYLQTLLSNEGNQNNHQEQQDCKNQEYKESYHIVEEPFNDE</sequence>
<proteinExistence type="predicted"/>
<dbReference type="AlphaFoldDB" id="A0A078AAM1"/>
<feature type="region of interest" description="Disordered" evidence="1">
    <location>
        <begin position="1"/>
        <end position="23"/>
    </location>
</feature>
<evidence type="ECO:0000313" key="3">
    <source>
        <dbReference type="Proteomes" id="UP000039865"/>
    </source>
</evidence>
<dbReference type="EMBL" id="CCKQ01007508">
    <property type="protein sequence ID" value="CDW78886.1"/>
    <property type="molecule type" value="Genomic_DNA"/>
</dbReference>
<protein>
    <submittedName>
        <fullName evidence="2">Uncharacterized protein</fullName>
    </submittedName>
</protein>
<reference evidence="2 3" key="1">
    <citation type="submission" date="2014-06" db="EMBL/GenBank/DDBJ databases">
        <authorList>
            <person name="Swart Estienne"/>
        </authorList>
    </citation>
    <scope>NUCLEOTIDE SEQUENCE [LARGE SCALE GENOMIC DNA]</scope>
    <source>
        <strain evidence="2 3">130c</strain>
    </source>
</reference>
<dbReference type="InParanoid" id="A0A078AAM1"/>
<keyword evidence="3" id="KW-1185">Reference proteome</keyword>
<name>A0A078AAM1_STYLE</name>
<accession>A0A078AAM1</accession>
<organism evidence="2 3">
    <name type="scientific">Stylonychia lemnae</name>
    <name type="common">Ciliate</name>
    <dbReference type="NCBI Taxonomy" id="5949"/>
    <lineage>
        <taxon>Eukaryota</taxon>
        <taxon>Sar</taxon>
        <taxon>Alveolata</taxon>
        <taxon>Ciliophora</taxon>
        <taxon>Intramacronucleata</taxon>
        <taxon>Spirotrichea</taxon>
        <taxon>Stichotrichia</taxon>
        <taxon>Sporadotrichida</taxon>
        <taxon>Oxytrichidae</taxon>
        <taxon>Stylonychinae</taxon>
        <taxon>Stylonychia</taxon>
    </lineage>
</organism>
<evidence type="ECO:0000313" key="2">
    <source>
        <dbReference type="EMBL" id="CDW78886.1"/>
    </source>
</evidence>
<feature type="compositionally biased region" description="Polar residues" evidence="1">
    <location>
        <begin position="7"/>
        <end position="16"/>
    </location>
</feature>